<comment type="similarity">
    <text evidence="1">Belongs to the peptidase M16 family.</text>
</comment>
<feature type="domain" description="Peptidase M16 C-terminal" evidence="6">
    <location>
        <begin position="225"/>
        <end position="400"/>
    </location>
</feature>
<dbReference type="SUPFAM" id="SSF63411">
    <property type="entry name" value="LuxS/MPP-like metallohydrolase"/>
    <property type="match status" value="4"/>
</dbReference>
<sequence>MRHFHLSAALPLVLASLAMAPATASAREKPVITLPPETLPQAAAPEPLAELVKQVDIPYERFTLENGLTTLVHTDRKTPVVGVTVYYRVGSKSEPEGKTGFAHLFEHLMFGGSRNVPNFDIPLEAAGSTSTNGSTWYDRTNYVETVPTGALDLALFMESDRMGHLLPAVSQDKLDKQRGVVQNEKRQGDNQPYGLVDYAIGDGLFPVGHPYRHSTIGSMADLDAATLDDVRKWFVDNYGPNNVVIALAGDIDAETSRAKVQQWFGDIPRGPEVADTSAGPVTLDTPVSREMLDQVPVTRLIRAWSGPGWTSKDAAPLAIGMHVLGGLASSRLDNVLVRDEQLAVSVSAYVQQFEQTSFLQIQMDVKPGVDRAMAEKRLQEVVAQYVAEGPTQDELTRAATEYVSSQIGALELVGGFSGKGSTLAEGLLYAGDPAWYKKELEHIAALTPAEVTQALQSWLSRPVYALTVVPGDRVEDGATMGGWSDDGANDAGPQQALSAAEKAKLAARAEAGPPREAPALSTTPKLTFPVIQRAYLSNGIEVALARRTAVPKVSLALEFDAGYAADSAARAGTQSMMMDMLEEGTTSLSAVELAEAQERLGASISAGAARDTSTVMLSALTANLAPSLELMADVVRNPAFTSDDVARVKDQRLAEIAQAEASPIGLAQRAIGPLIYGQDHPYGTVGALGRANVIENLTPGALKEVHDTWLRPDTARITVVGDVTMAELLPQLERAFGDWQLPTSETPQKNLEAQLPTAPQQPQIFVIDRPNSPQSVLLFAKVLPITGSEPGKEPLELANEVIGNGFLSRLNMDLREDKGWTYGIRSALSESEGPESFTVFTPVQADRTADSIRLILDDMKAFPASTPVDTTELQRVTEGNIRGLPNRFQTNAQVLGGIMENQQLGRPDDYYAQLPAIYGAIDGTVIDQAAAEYLQPGNMTIVVVGDRSVVEPQLADIGLPVRYLEGVE</sequence>
<dbReference type="RefSeq" id="WP_160736956.1">
    <property type="nucleotide sequence ID" value="NZ_WTYT01000005.1"/>
</dbReference>
<dbReference type="GO" id="GO:0008237">
    <property type="term" value="F:metallopeptidase activity"/>
    <property type="evidence" value="ECO:0007669"/>
    <property type="project" value="UniProtKB-KW"/>
</dbReference>
<dbReference type="InterPro" id="IPR050361">
    <property type="entry name" value="MPP/UQCRC_Complex"/>
</dbReference>
<feature type="domain" description="Peptidase M16 N-terminal" evidence="5">
    <location>
        <begin position="542"/>
        <end position="663"/>
    </location>
</feature>
<dbReference type="AlphaFoldDB" id="A0A6I4T6H4"/>
<evidence type="ECO:0000256" key="4">
    <source>
        <dbReference type="SAM" id="SignalP"/>
    </source>
</evidence>
<dbReference type="PANTHER" id="PTHR11851">
    <property type="entry name" value="METALLOPROTEASE"/>
    <property type="match status" value="1"/>
</dbReference>
<keyword evidence="2" id="KW-0482">Metalloprotease</keyword>
<dbReference type="InterPro" id="IPR007863">
    <property type="entry name" value="Peptidase_M16_C"/>
</dbReference>
<evidence type="ECO:0000313" key="8">
    <source>
        <dbReference type="Proteomes" id="UP000438476"/>
    </source>
</evidence>
<evidence type="ECO:0000256" key="1">
    <source>
        <dbReference type="ARBA" id="ARBA00007261"/>
    </source>
</evidence>
<dbReference type="Pfam" id="PF05193">
    <property type="entry name" value="Peptidase_M16_C"/>
    <property type="match status" value="2"/>
</dbReference>
<dbReference type="Pfam" id="PF00675">
    <property type="entry name" value="Peptidase_M16"/>
    <property type="match status" value="2"/>
</dbReference>
<gene>
    <name evidence="7" type="ORF">GRI91_12170</name>
</gene>
<evidence type="ECO:0000256" key="3">
    <source>
        <dbReference type="SAM" id="MobiDB-lite"/>
    </source>
</evidence>
<keyword evidence="8" id="KW-1185">Reference proteome</keyword>
<keyword evidence="4" id="KW-0732">Signal</keyword>
<keyword evidence="2" id="KW-0645">Protease</keyword>
<dbReference type="Gene3D" id="3.30.830.10">
    <property type="entry name" value="Metalloenzyme, LuxS/M16 peptidase-like"/>
    <property type="match status" value="4"/>
</dbReference>
<keyword evidence="2" id="KW-0378">Hydrolase</keyword>
<protein>
    <submittedName>
        <fullName evidence="7">Insulinase family protein</fullName>
    </submittedName>
</protein>
<dbReference type="InterPro" id="IPR011249">
    <property type="entry name" value="Metalloenz_LuxS/M16"/>
</dbReference>
<dbReference type="PANTHER" id="PTHR11851:SF49">
    <property type="entry name" value="MITOCHONDRIAL-PROCESSING PEPTIDASE SUBUNIT ALPHA"/>
    <property type="match status" value="1"/>
</dbReference>
<feature type="compositionally biased region" description="Low complexity" evidence="3">
    <location>
        <begin position="496"/>
        <end position="519"/>
    </location>
</feature>
<feature type="domain" description="Peptidase M16 C-terminal" evidence="6">
    <location>
        <begin position="696"/>
        <end position="875"/>
    </location>
</feature>
<dbReference type="GO" id="GO:0046872">
    <property type="term" value="F:metal ion binding"/>
    <property type="evidence" value="ECO:0007669"/>
    <property type="project" value="InterPro"/>
</dbReference>
<comment type="caution">
    <text evidence="7">The sequence shown here is derived from an EMBL/GenBank/DDBJ whole genome shotgun (WGS) entry which is preliminary data.</text>
</comment>
<evidence type="ECO:0000256" key="2">
    <source>
        <dbReference type="ARBA" id="ARBA00023049"/>
    </source>
</evidence>
<dbReference type="EMBL" id="WTYT01000005">
    <property type="protein sequence ID" value="MXO66516.1"/>
    <property type="molecule type" value="Genomic_DNA"/>
</dbReference>
<proteinExistence type="inferred from homology"/>
<dbReference type="InterPro" id="IPR011765">
    <property type="entry name" value="Pept_M16_N"/>
</dbReference>
<dbReference type="OrthoDB" id="9811314at2"/>
<evidence type="ECO:0000313" key="7">
    <source>
        <dbReference type="EMBL" id="MXO66516.1"/>
    </source>
</evidence>
<accession>A0A6I4T6H4</accession>
<evidence type="ECO:0000259" key="5">
    <source>
        <dbReference type="Pfam" id="PF00675"/>
    </source>
</evidence>
<dbReference type="Proteomes" id="UP000438476">
    <property type="component" value="Unassembled WGS sequence"/>
</dbReference>
<evidence type="ECO:0000259" key="6">
    <source>
        <dbReference type="Pfam" id="PF05193"/>
    </source>
</evidence>
<organism evidence="7 8">
    <name type="scientific">Altericroceibacterium endophyticum</name>
    <dbReference type="NCBI Taxonomy" id="1808508"/>
    <lineage>
        <taxon>Bacteria</taxon>
        <taxon>Pseudomonadati</taxon>
        <taxon>Pseudomonadota</taxon>
        <taxon>Alphaproteobacteria</taxon>
        <taxon>Sphingomonadales</taxon>
        <taxon>Erythrobacteraceae</taxon>
        <taxon>Altericroceibacterium</taxon>
    </lineage>
</organism>
<reference evidence="7 8" key="1">
    <citation type="submission" date="2019-12" db="EMBL/GenBank/DDBJ databases">
        <title>Genomic-based taxomic classification of the family Erythrobacteraceae.</title>
        <authorList>
            <person name="Xu L."/>
        </authorList>
    </citation>
    <scope>NUCLEOTIDE SEQUENCE [LARGE SCALE GENOMIC DNA]</scope>
    <source>
        <strain evidence="7 8">LMG 29518</strain>
    </source>
</reference>
<feature type="signal peptide" evidence="4">
    <location>
        <begin position="1"/>
        <end position="26"/>
    </location>
</feature>
<feature type="region of interest" description="Disordered" evidence="3">
    <location>
        <begin position="477"/>
        <end position="521"/>
    </location>
</feature>
<name>A0A6I4T6H4_9SPHN</name>
<feature type="domain" description="Peptidase M16 N-terminal" evidence="5">
    <location>
        <begin position="73"/>
        <end position="191"/>
    </location>
</feature>
<feature type="chain" id="PRO_5026051608" evidence="4">
    <location>
        <begin position="27"/>
        <end position="968"/>
    </location>
</feature>